<comment type="catalytic activity">
    <reaction evidence="1">
        <text>a 4-O-methyl-thymidine in DNA + L-cysteinyl-[protein] = a thymidine in DNA + S-methyl-L-cysteinyl-[protein]</text>
        <dbReference type="Rhea" id="RHEA:53428"/>
        <dbReference type="Rhea" id="RHEA-COMP:10131"/>
        <dbReference type="Rhea" id="RHEA-COMP:10132"/>
        <dbReference type="Rhea" id="RHEA-COMP:13555"/>
        <dbReference type="Rhea" id="RHEA-COMP:13556"/>
        <dbReference type="ChEBI" id="CHEBI:29950"/>
        <dbReference type="ChEBI" id="CHEBI:82612"/>
        <dbReference type="ChEBI" id="CHEBI:137386"/>
        <dbReference type="ChEBI" id="CHEBI:137387"/>
        <dbReference type="EC" id="2.1.1.63"/>
    </reaction>
</comment>
<dbReference type="EC" id="2.1.1.63" evidence="9"/>
<proteinExistence type="predicted"/>
<dbReference type="InterPro" id="IPR014048">
    <property type="entry name" value="MethylDNA_cys_MeTrfase_DNA-bd"/>
</dbReference>
<evidence type="ECO:0000259" key="8">
    <source>
        <dbReference type="Pfam" id="PF01035"/>
    </source>
</evidence>
<keyword evidence="2 9" id="KW-0489">Methyltransferase</keyword>
<evidence type="ECO:0000256" key="5">
    <source>
        <dbReference type="ARBA" id="ARBA00023204"/>
    </source>
</evidence>
<dbReference type="RefSeq" id="WP_311347181.1">
    <property type="nucleotide sequence ID" value="NZ_JAVREI010000026.1"/>
</dbReference>
<dbReference type="PROSITE" id="PS00374">
    <property type="entry name" value="MGMT"/>
    <property type="match status" value="1"/>
</dbReference>
<evidence type="ECO:0000256" key="7">
    <source>
        <dbReference type="SAM" id="MobiDB-lite"/>
    </source>
</evidence>
<evidence type="ECO:0000256" key="1">
    <source>
        <dbReference type="ARBA" id="ARBA00001286"/>
    </source>
</evidence>
<dbReference type="EMBL" id="JAVREI010000026">
    <property type="protein sequence ID" value="MDT0278383.1"/>
    <property type="molecule type" value="Genomic_DNA"/>
</dbReference>
<reference evidence="10" key="1">
    <citation type="submission" date="2023-07" db="EMBL/GenBank/DDBJ databases">
        <title>30 novel species of actinomycetes from the DSMZ collection.</title>
        <authorList>
            <person name="Nouioui I."/>
        </authorList>
    </citation>
    <scope>NUCLEOTIDE SEQUENCE [LARGE SCALE GENOMIC DNA]</scope>
    <source>
        <strain evidence="10">DSM 46792</strain>
    </source>
</reference>
<keyword evidence="5" id="KW-0234">DNA repair</keyword>
<evidence type="ECO:0000313" key="9">
    <source>
        <dbReference type="EMBL" id="MDT0278383.1"/>
    </source>
</evidence>
<dbReference type="GO" id="GO:0032259">
    <property type="term" value="P:methylation"/>
    <property type="evidence" value="ECO:0007669"/>
    <property type="project" value="UniProtKB-KW"/>
</dbReference>
<feature type="non-terminal residue" evidence="9">
    <location>
        <position position="1"/>
    </location>
</feature>
<gene>
    <name evidence="9" type="ORF">RM425_20980</name>
</gene>
<comment type="catalytic activity">
    <reaction evidence="6">
        <text>a 6-O-methyl-2'-deoxyguanosine in DNA + L-cysteinyl-[protein] = S-methyl-L-cysteinyl-[protein] + a 2'-deoxyguanosine in DNA</text>
        <dbReference type="Rhea" id="RHEA:24000"/>
        <dbReference type="Rhea" id="RHEA-COMP:10131"/>
        <dbReference type="Rhea" id="RHEA-COMP:10132"/>
        <dbReference type="Rhea" id="RHEA-COMP:11367"/>
        <dbReference type="Rhea" id="RHEA-COMP:11368"/>
        <dbReference type="ChEBI" id="CHEBI:29950"/>
        <dbReference type="ChEBI" id="CHEBI:82612"/>
        <dbReference type="ChEBI" id="CHEBI:85445"/>
        <dbReference type="ChEBI" id="CHEBI:85448"/>
        <dbReference type="EC" id="2.1.1.63"/>
    </reaction>
</comment>
<dbReference type="PANTHER" id="PTHR10815">
    <property type="entry name" value="METHYLATED-DNA--PROTEIN-CYSTEINE METHYLTRANSFERASE"/>
    <property type="match status" value="1"/>
</dbReference>
<keyword evidence="10" id="KW-1185">Reference proteome</keyword>
<organism evidence="9 10">
    <name type="scientific">Blastococcus goldschmidtiae</name>
    <dbReference type="NCBI Taxonomy" id="3075546"/>
    <lineage>
        <taxon>Bacteria</taxon>
        <taxon>Bacillati</taxon>
        <taxon>Actinomycetota</taxon>
        <taxon>Actinomycetes</taxon>
        <taxon>Geodermatophilales</taxon>
        <taxon>Geodermatophilaceae</taxon>
        <taxon>Blastococcus</taxon>
    </lineage>
</organism>
<sequence length="200" mass="20981">PPDYTPAGRRAGLSGTERIMTPPPARYATVGTPPGPFTVVVTSGPDGRDVVLASGWTDDVADLLSVVHRSLRPTWVEHAGDLPVLDAVTAFFEGDVTAIDDIPVQQRSGPFLEDAWDVLRTVPPGAPDTYASFAARCGRPTAVRAAANACARNAAALFVPCHRVLGASGGLGGFRWGTPVKRQLLDHEAAHTAVRPELAG</sequence>
<dbReference type="GO" id="GO:0003908">
    <property type="term" value="F:methylated-DNA-[protein]-cysteine S-methyltransferase activity"/>
    <property type="evidence" value="ECO:0007669"/>
    <property type="project" value="UniProtKB-EC"/>
</dbReference>
<keyword evidence="3 9" id="KW-0808">Transferase</keyword>
<dbReference type="Proteomes" id="UP001183222">
    <property type="component" value="Unassembled WGS sequence"/>
</dbReference>
<evidence type="ECO:0000256" key="2">
    <source>
        <dbReference type="ARBA" id="ARBA00022603"/>
    </source>
</evidence>
<evidence type="ECO:0000256" key="6">
    <source>
        <dbReference type="ARBA" id="ARBA00049348"/>
    </source>
</evidence>
<evidence type="ECO:0000313" key="10">
    <source>
        <dbReference type="Proteomes" id="UP001183222"/>
    </source>
</evidence>
<dbReference type="InterPro" id="IPR001497">
    <property type="entry name" value="MethylDNA_cys_MeTrfase_AS"/>
</dbReference>
<dbReference type="NCBIfam" id="TIGR00589">
    <property type="entry name" value="ogt"/>
    <property type="match status" value="1"/>
</dbReference>
<dbReference type="CDD" id="cd06445">
    <property type="entry name" value="ATase"/>
    <property type="match status" value="1"/>
</dbReference>
<name>A0ABU2KDX8_9ACTN</name>
<dbReference type="PANTHER" id="PTHR10815:SF13">
    <property type="entry name" value="METHYLATED-DNA--PROTEIN-CYSTEINE METHYLTRANSFERASE"/>
    <property type="match status" value="1"/>
</dbReference>
<feature type="region of interest" description="Disordered" evidence="7">
    <location>
        <begin position="1"/>
        <end position="22"/>
    </location>
</feature>
<evidence type="ECO:0000256" key="4">
    <source>
        <dbReference type="ARBA" id="ARBA00022763"/>
    </source>
</evidence>
<feature type="domain" description="Methylated-DNA-[protein]-cysteine S-methyltransferase DNA binding" evidence="8">
    <location>
        <begin position="110"/>
        <end position="189"/>
    </location>
</feature>
<keyword evidence="4" id="KW-0227">DNA damage</keyword>
<dbReference type="Pfam" id="PF01035">
    <property type="entry name" value="DNA_binding_1"/>
    <property type="match status" value="1"/>
</dbReference>
<dbReference type="InterPro" id="IPR036388">
    <property type="entry name" value="WH-like_DNA-bd_sf"/>
</dbReference>
<evidence type="ECO:0000256" key="3">
    <source>
        <dbReference type="ARBA" id="ARBA00022679"/>
    </source>
</evidence>
<comment type="caution">
    <text evidence="9">The sequence shown here is derived from an EMBL/GenBank/DDBJ whole genome shotgun (WGS) entry which is preliminary data.</text>
</comment>
<protein>
    <submittedName>
        <fullName evidence="9">Methylated-DNA--[protein]-cysteine S-methyltransferase</fullName>
        <ecNumber evidence="9">2.1.1.63</ecNumber>
    </submittedName>
</protein>
<dbReference type="Gene3D" id="1.10.10.10">
    <property type="entry name" value="Winged helix-like DNA-binding domain superfamily/Winged helix DNA-binding domain"/>
    <property type="match status" value="1"/>
</dbReference>
<dbReference type="InterPro" id="IPR036217">
    <property type="entry name" value="MethylDNA_cys_MeTrfase_DNAb"/>
</dbReference>
<accession>A0ABU2KDX8</accession>
<dbReference type="SUPFAM" id="SSF46767">
    <property type="entry name" value="Methylated DNA-protein cysteine methyltransferase, C-terminal domain"/>
    <property type="match status" value="1"/>
</dbReference>